<feature type="region of interest" description="Disordered" evidence="1">
    <location>
        <begin position="39"/>
        <end position="61"/>
    </location>
</feature>
<sequence length="340" mass="36671">MSRFLTTCAFLALLSACGGGQPLFEVEEEVVEEPVEEVVEETEEEGGLETDGTSLPPGTEEPTAEYRIFRYEAQDSESGTGGHARNFSYDADKDELTVRGLAFDGDDIYERNTAIGTIGGYAIYEADTTVTDDITGDDVTQISRYRAVVGMSQNTANDRPRTSFAIVRTGGYMGYGFGGFVYQREGAVVIPTDGQAVFNGNYGGVRVFDGTTGINYTRADAQVSIDFEGFGEGPTVGLTVTNREAFDENGDIVTDIEMPDFYRVIATDVTMDSNGEVMGTVINAVDGETYEEGTYYAIMAGDTTDPNDGGEIVGVLVVENSGNLDIGWQETGGFIVYRDF</sequence>
<dbReference type="PROSITE" id="PS51257">
    <property type="entry name" value="PROKAR_LIPOPROTEIN"/>
    <property type="match status" value="1"/>
</dbReference>
<keyword evidence="3" id="KW-1185">Reference proteome</keyword>
<reference evidence="2 3" key="1">
    <citation type="submission" date="2020-03" db="EMBL/GenBank/DDBJ databases">
        <title>Bacterial isolates of synthetic phycosphere.</title>
        <authorList>
            <person name="Fu H."/>
            <person name="Moran M.A."/>
        </authorList>
    </citation>
    <scope>NUCLEOTIDE SEQUENCE [LARGE SCALE GENOMIC DNA]</scope>
    <source>
        <strain evidence="2 3">HF1</strain>
    </source>
</reference>
<dbReference type="Proteomes" id="UP000709466">
    <property type="component" value="Unassembled WGS sequence"/>
</dbReference>
<evidence type="ECO:0000313" key="2">
    <source>
        <dbReference type="EMBL" id="NIY72289.1"/>
    </source>
</evidence>
<evidence type="ECO:0000256" key="1">
    <source>
        <dbReference type="SAM" id="MobiDB-lite"/>
    </source>
</evidence>
<evidence type="ECO:0008006" key="4">
    <source>
        <dbReference type="Google" id="ProtNLM"/>
    </source>
</evidence>
<gene>
    <name evidence="2" type="ORF">HCZ30_07550</name>
</gene>
<name>A0ABX0VWW7_9RHOB</name>
<proteinExistence type="predicted"/>
<feature type="compositionally biased region" description="Acidic residues" evidence="1">
    <location>
        <begin position="39"/>
        <end position="48"/>
    </location>
</feature>
<evidence type="ECO:0000313" key="3">
    <source>
        <dbReference type="Proteomes" id="UP000709466"/>
    </source>
</evidence>
<organism evidence="2 3">
    <name type="scientific">Marivivens donghaensis</name>
    <dbReference type="NCBI Taxonomy" id="1699413"/>
    <lineage>
        <taxon>Bacteria</taxon>
        <taxon>Pseudomonadati</taxon>
        <taxon>Pseudomonadota</taxon>
        <taxon>Alphaproteobacteria</taxon>
        <taxon>Rhodobacterales</taxon>
        <taxon>Paracoccaceae</taxon>
        <taxon>Marivivens group</taxon>
        <taxon>Marivivens</taxon>
    </lineage>
</organism>
<dbReference type="RefSeq" id="WP_167637670.1">
    <property type="nucleotide sequence ID" value="NZ_JAATOP010000004.1"/>
</dbReference>
<accession>A0ABX0VWW7</accession>
<comment type="caution">
    <text evidence="2">The sequence shown here is derived from an EMBL/GenBank/DDBJ whole genome shotgun (WGS) entry which is preliminary data.</text>
</comment>
<protein>
    <recommendedName>
        <fullName evidence="4">Transferrin-binding protein B C-lobe/N-lobe beta barrel domain-containing protein</fullName>
    </recommendedName>
</protein>
<dbReference type="EMBL" id="JAATOP010000004">
    <property type="protein sequence ID" value="NIY72289.1"/>
    <property type="molecule type" value="Genomic_DNA"/>
</dbReference>